<keyword evidence="1" id="KW-0472">Membrane</keyword>
<dbReference type="AlphaFoldDB" id="A0A7I8X3H9"/>
<feature type="transmembrane region" description="Helical" evidence="1">
    <location>
        <begin position="148"/>
        <end position="171"/>
    </location>
</feature>
<dbReference type="PANTHER" id="PTHR45907:SF16">
    <property type="entry name" value="SERPENTINE RECEPTOR, CLASS J"/>
    <property type="match status" value="1"/>
</dbReference>
<gene>
    <name evidence="2" type="ORF">BXYJ_LOCUS13598</name>
</gene>
<accession>A0A7I8X3H9</accession>
<reference evidence="2" key="1">
    <citation type="submission" date="2020-09" db="EMBL/GenBank/DDBJ databases">
        <authorList>
            <person name="Kikuchi T."/>
        </authorList>
    </citation>
    <scope>NUCLEOTIDE SEQUENCE</scope>
    <source>
        <strain evidence="2">Ka4C1</strain>
    </source>
</reference>
<keyword evidence="1" id="KW-1133">Transmembrane helix</keyword>
<evidence type="ECO:0000313" key="3">
    <source>
        <dbReference type="Proteomes" id="UP000659654"/>
    </source>
</evidence>
<sequence>MSTTAETFASNVTLYPIPEPDPVFVAIRHYHFYYELLLASISFLLNGIVVYLALTMANRTIRNYCRILLMSVAGDLIYTCLNLLTMMIVEIRAGMMYFITTGPFIHSTYPYNMLMCALWLSGMYVTIMTIMVQFVYRYYALCRTALSITQFVSLYCLGLTWCLCQGFAAFLCFEAETPENREILQGHPLYSFNTPTFVTGDTASVGPVVHFCCSQCACAFLYVIIIVTGRRINKFLNSDGINMSKNTKEGQKKLNKVMVLQATYPGVIVCLPIVMATLMAQLKMDASWTGMYFAPSISAIPIINAVTVMLVIPSFRKRILRIAKATVYTKSTIQETSEHTHTGMEIH</sequence>
<dbReference type="SUPFAM" id="SSF81321">
    <property type="entry name" value="Family A G protein-coupled receptor-like"/>
    <property type="match status" value="1"/>
</dbReference>
<dbReference type="InterPro" id="IPR019423">
    <property type="entry name" value="7TM_GPCR_serpentine_rcpt_Srj"/>
</dbReference>
<feature type="transmembrane region" description="Helical" evidence="1">
    <location>
        <begin position="257"/>
        <end position="280"/>
    </location>
</feature>
<comment type="caution">
    <text evidence="2">The sequence shown here is derived from an EMBL/GenBank/DDBJ whole genome shotgun (WGS) entry which is preliminary data.</text>
</comment>
<feature type="transmembrane region" description="Helical" evidence="1">
    <location>
        <begin position="109"/>
        <end position="136"/>
    </location>
</feature>
<dbReference type="InterPro" id="IPR019421">
    <property type="entry name" value="7TM_GPCR_serpentine_rcpt_Srd"/>
</dbReference>
<dbReference type="PANTHER" id="PTHR45907">
    <property type="entry name" value="SERPENTINE RECEPTOR, CLASS J"/>
    <property type="match status" value="1"/>
</dbReference>
<evidence type="ECO:0000313" key="2">
    <source>
        <dbReference type="EMBL" id="CAD5233507.1"/>
    </source>
</evidence>
<dbReference type="Proteomes" id="UP000659654">
    <property type="component" value="Unassembled WGS sequence"/>
</dbReference>
<feature type="transmembrane region" description="Helical" evidence="1">
    <location>
        <begin position="32"/>
        <end position="55"/>
    </location>
</feature>
<dbReference type="EMBL" id="CAJFDI010000006">
    <property type="protein sequence ID" value="CAD5233507.1"/>
    <property type="molecule type" value="Genomic_DNA"/>
</dbReference>
<keyword evidence="1" id="KW-0812">Transmembrane</keyword>
<feature type="transmembrane region" description="Helical" evidence="1">
    <location>
        <begin position="67"/>
        <end position="89"/>
    </location>
</feature>
<proteinExistence type="predicted"/>
<dbReference type="Proteomes" id="UP000582659">
    <property type="component" value="Unassembled WGS sequence"/>
</dbReference>
<keyword evidence="3" id="KW-1185">Reference proteome</keyword>
<dbReference type="EMBL" id="CAJFCV020000006">
    <property type="protein sequence ID" value="CAG9128714.1"/>
    <property type="molecule type" value="Genomic_DNA"/>
</dbReference>
<evidence type="ECO:0000256" key="1">
    <source>
        <dbReference type="SAM" id="Phobius"/>
    </source>
</evidence>
<name>A0A7I8X3H9_BURXY</name>
<protein>
    <submittedName>
        <fullName evidence="2">(pine wood nematode) hypothetical protein</fullName>
    </submittedName>
</protein>
<feature type="transmembrane region" description="Helical" evidence="1">
    <location>
        <begin position="292"/>
        <end position="312"/>
    </location>
</feature>
<organism evidence="2 3">
    <name type="scientific">Bursaphelenchus xylophilus</name>
    <name type="common">Pinewood nematode worm</name>
    <name type="synonym">Aphelenchoides xylophilus</name>
    <dbReference type="NCBI Taxonomy" id="6326"/>
    <lineage>
        <taxon>Eukaryota</taxon>
        <taxon>Metazoa</taxon>
        <taxon>Ecdysozoa</taxon>
        <taxon>Nematoda</taxon>
        <taxon>Chromadorea</taxon>
        <taxon>Rhabditida</taxon>
        <taxon>Tylenchina</taxon>
        <taxon>Tylenchomorpha</taxon>
        <taxon>Aphelenchoidea</taxon>
        <taxon>Aphelenchoididae</taxon>
        <taxon>Bursaphelenchus</taxon>
    </lineage>
</organism>
<feature type="transmembrane region" description="Helical" evidence="1">
    <location>
        <begin position="208"/>
        <end position="227"/>
    </location>
</feature>
<dbReference type="Pfam" id="PF10317">
    <property type="entry name" value="7TM_GPCR_Srd"/>
    <property type="match status" value="1"/>
</dbReference>